<feature type="compositionally biased region" description="Basic and acidic residues" evidence="1">
    <location>
        <begin position="63"/>
        <end position="77"/>
    </location>
</feature>
<evidence type="ECO:0000313" key="3">
    <source>
        <dbReference type="EMBL" id="EHP31354.1"/>
    </source>
</evidence>
<keyword evidence="2" id="KW-0732">Signal</keyword>
<dbReference type="HOGENOM" id="CLU_2541336_0_0_7"/>
<dbReference type="EMBL" id="AFRZ01000001">
    <property type="protein sequence ID" value="EHP31354.1"/>
    <property type="molecule type" value="Genomic_DNA"/>
</dbReference>
<evidence type="ECO:0000256" key="2">
    <source>
        <dbReference type="SAM" id="SignalP"/>
    </source>
</evidence>
<protein>
    <recommendedName>
        <fullName evidence="5">Periplasmic protein</fullName>
    </recommendedName>
</protein>
<organism evidence="3 4">
    <name type="scientific">Sulfurimonas gotlandica (strain DSM 19862 / JCM 16533 / GD1)</name>
    <dbReference type="NCBI Taxonomy" id="929558"/>
    <lineage>
        <taxon>Bacteria</taxon>
        <taxon>Pseudomonadati</taxon>
        <taxon>Campylobacterota</taxon>
        <taxon>Epsilonproteobacteria</taxon>
        <taxon>Campylobacterales</taxon>
        <taxon>Sulfurimonadaceae</taxon>
        <taxon>Sulfurimonas</taxon>
    </lineage>
</organism>
<feature type="chain" id="PRO_5002843042" description="Periplasmic protein" evidence="2">
    <location>
        <begin position="19"/>
        <end position="83"/>
    </location>
</feature>
<comment type="caution">
    <text evidence="3">The sequence shown here is derived from an EMBL/GenBank/DDBJ whole genome shotgun (WGS) entry which is preliminary data.</text>
</comment>
<feature type="signal peptide" evidence="2">
    <location>
        <begin position="1"/>
        <end position="18"/>
    </location>
</feature>
<dbReference type="RefSeq" id="WP_008337150.1">
    <property type="nucleotide sequence ID" value="NZ_AFRZ01000001.1"/>
</dbReference>
<feature type="compositionally biased region" description="Basic and acidic residues" evidence="1">
    <location>
        <begin position="35"/>
        <end position="50"/>
    </location>
</feature>
<dbReference type="PATRIC" id="fig|929558.5.peg.2822"/>
<accession>B6BJV4</accession>
<name>B6BJV4_SULGG</name>
<evidence type="ECO:0000313" key="4">
    <source>
        <dbReference type="Proteomes" id="UP000006431"/>
    </source>
</evidence>
<feature type="region of interest" description="Disordered" evidence="1">
    <location>
        <begin position="35"/>
        <end position="83"/>
    </location>
</feature>
<dbReference type="Proteomes" id="UP000006431">
    <property type="component" value="Unassembled WGS sequence"/>
</dbReference>
<gene>
    <name evidence="3" type="ORF">SMGD1_2832</name>
</gene>
<dbReference type="STRING" id="929558.SMGD1_2832"/>
<sequence length="83" mass="9596">MKTIQLLMLLLGAITLSAQEIQNDYKKCGSEMKIQKAKQENAKDEAKNSVDSRFSPKAYQKTDWTREIPTDNHDYPRGKIRTH</sequence>
<proteinExistence type="predicted"/>
<evidence type="ECO:0000256" key="1">
    <source>
        <dbReference type="SAM" id="MobiDB-lite"/>
    </source>
</evidence>
<keyword evidence="4" id="KW-1185">Reference proteome</keyword>
<evidence type="ECO:0008006" key="5">
    <source>
        <dbReference type="Google" id="ProtNLM"/>
    </source>
</evidence>
<dbReference type="AlphaFoldDB" id="B6BJV4"/>
<accession>H1FU48</accession>
<reference evidence="3 4" key="1">
    <citation type="journal article" date="2012" name="Proc. Natl. Acad. Sci. U.S.A.">
        <title>Genome and physiology of a model Epsilonproteobacterium responsible for sulfide detoxification in marine oxygen depletion zones.</title>
        <authorList>
            <person name="Grote J."/>
            <person name="Schott T."/>
            <person name="Bruckner C.G."/>
            <person name="Glockner F.O."/>
            <person name="Jost G."/>
            <person name="Teeling H."/>
            <person name="Labrenz M."/>
            <person name="Jurgens K."/>
        </authorList>
    </citation>
    <scope>NUCLEOTIDE SEQUENCE [LARGE SCALE GENOMIC DNA]</scope>
    <source>
        <strain evidence="3 4">GD1</strain>
    </source>
</reference>